<name>A0A2H0DXJ6_9BACT</name>
<feature type="region of interest" description="Disordered" evidence="4">
    <location>
        <begin position="80"/>
        <end position="118"/>
    </location>
</feature>
<evidence type="ECO:0000313" key="5">
    <source>
        <dbReference type="EMBL" id="PIP86588.1"/>
    </source>
</evidence>
<dbReference type="AlphaFoldDB" id="A0A2H0DXJ6"/>
<dbReference type="InterPro" id="IPR027493">
    <property type="entry name" value="Ribosomal_bL31_B"/>
</dbReference>
<sequence>MKKGIHPENFRPVIFADTASGERFLILSTVKTDKTDKWTDGKKYSMKQIEISSASHPFYTGKNTMVDTAGRVEKFKAKMAKAQSGLKSKTLKKAEKKARKEAPSKASKPGAEKEKSKK</sequence>
<dbReference type="NCBIfam" id="TIGR00105">
    <property type="entry name" value="L31"/>
    <property type="match status" value="1"/>
</dbReference>
<dbReference type="PRINTS" id="PR01249">
    <property type="entry name" value="RIBOSOMALL31"/>
</dbReference>
<dbReference type="GO" id="GO:0005840">
    <property type="term" value="C:ribosome"/>
    <property type="evidence" value="ECO:0007669"/>
    <property type="project" value="UniProtKB-KW"/>
</dbReference>
<evidence type="ECO:0000256" key="1">
    <source>
        <dbReference type="ARBA" id="ARBA00022980"/>
    </source>
</evidence>
<keyword evidence="2 3" id="KW-0687">Ribonucleoprotein</keyword>
<dbReference type="HAMAP" id="MF_00502">
    <property type="entry name" value="Ribosomal_bL31_2"/>
    <property type="match status" value="1"/>
</dbReference>
<dbReference type="GO" id="GO:0006412">
    <property type="term" value="P:translation"/>
    <property type="evidence" value="ECO:0007669"/>
    <property type="project" value="UniProtKB-UniRule"/>
</dbReference>
<dbReference type="NCBIfam" id="NF002462">
    <property type="entry name" value="PRK01678.1"/>
    <property type="match status" value="1"/>
</dbReference>
<evidence type="ECO:0000256" key="4">
    <source>
        <dbReference type="SAM" id="MobiDB-lite"/>
    </source>
</evidence>
<proteinExistence type="inferred from homology"/>
<organism evidence="5 6">
    <name type="scientific">Candidatus Campbellbacteria bacterium CG22_combo_CG10-13_8_21_14_all_43_18</name>
    <dbReference type="NCBI Taxonomy" id="1974530"/>
    <lineage>
        <taxon>Bacteria</taxon>
        <taxon>Candidatus Campbelliibacteriota</taxon>
    </lineage>
</organism>
<comment type="similarity">
    <text evidence="3">Belongs to the bacterial ribosomal protein bL31 family. Type B subfamily.</text>
</comment>
<gene>
    <name evidence="3" type="primary">rpmE2</name>
    <name evidence="5" type="ORF">COW82_01210</name>
</gene>
<evidence type="ECO:0000313" key="6">
    <source>
        <dbReference type="Proteomes" id="UP000231276"/>
    </source>
</evidence>
<keyword evidence="1 3" id="KW-0689">Ribosomal protein</keyword>
<comment type="subunit">
    <text evidence="3">Part of the 50S ribosomal subunit.</text>
</comment>
<dbReference type="InterPro" id="IPR002150">
    <property type="entry name" value="Ribosomal_bL31"/>
</dbReference>
<evidence type="ECO:0000256" key="3">
    <source>
        <dbReference type="HAMAP-Rule" id="MF_00502"/>
    </source>
</evidence>
<protein>
    <recommendedName>
        <fullName evidence="3">Large ribosomal subunit protein bL31B</fullName>
    </recommendedName>
</protein>
<dbReference type="EMBL" id="PCTS01000016">
    <property type="protein sequence ID" value="PIP86588.1"/>
    <property type="molecule type" value="Genomic_DNA"/>
</dbReference>
<comment type="caution">
    <text evidence="5">The sequence shown here is derived from an EMBL/GenBank/DDBJ whole genome shotgun (WGS) entry which is preliminary data.</text>
</comment>
<dbReference type="Proteomes" id="UP000231276">
    <property type="component" value="Unassembled WGS sequence"/>
</dbReference>
<dbReference type="SUPFAM" id="SSF143800">
    <property type="entry name" value="L28p-like"/>
    <property type="match status" value="1"/>
</dbReference>
<dbReference type="InterPro" id="IPR042105">
    <property type="entry name" value="Ribosomal_bL31_sf"/>
</dbReference>
<dbReference type="Pfam" id="PF01197">
    <property type="entry name" value="Ribosomal_L31"/>
    <property type="match status" value="1"/>
</dbReference>
<evidence type="ECO:0000256" key="2">
    <source>
        <dbReference type="ARBA" id="ARBA00023274"/>
    </source>
</evidence>
<dbReference type="GO" id="GO:1990904">
    <property type="term" value="C:ribonucleoprotein complex"/>
    <property type="evidence" value="ECO:0007669"/>
    <property type="project" value="UniProtKB-KW"/>
</dbReference>
<dbReference type="InterPro" id="IPR034704">
    <property type="entry name" value="Ribosomal_bL28/bL31-like_sf"/>
</dbReference>
<dbReference type="PANTHER" id="PTHR33280">
    <property type="entry name" value="50S RIBOSOMAL PROTEIN L31, CHLOROPLASTIC"/>
    <property type="match status" value="1"/>
</dbReference>
<reference evidence="5 6" key="1">
    <citation type="submission" date="2017-09" db="EMBL/GenBank/DDBJ databases">
        <title>Depth-based differentiation of microbial function through sediment-hosted aquifers and enrichment of novel symbionts in the deep terrestrial subsurface.</title>
        <authorList>
            <person name="Probst A.J."/>
            <person name="Ladd B."/>
            <person name="Jarett J.K."/>
            <person name="Geller-Mcgrath D.E."/>
            <person name="Sieber C.M."/>
            <person name="Emerson J.B."/>
            <person name="Anantharaman K."/>
            <person name="Thomas B.C."/>
            <person name="Malmstrom R."/>
            <person name="Stieglmeier M."/>
            <person name="Klingl A."/>
            <person name="Woyke T."/>
            <person name="Ryan C.M."/>
            <person name="Banfield J.F."/>
        </authorList>
    </citation>
    <scope>NUCLEOTIDE SEQUENCE [LARGE SCALE GENOMIC DNA]</scope>
    <source>
        <strain evidence="5">CG22_combo_CG10-13_8_21_14_all_43_18</strain>
    </source>
</reference>
<accession>A0A2H0DXJ6</accession>
<dbReference type="PROSITE" id="PS01143">
    <property type="entry name" value="RIBOSOMAL_L31"/>
    <property type="match status" value="1"/>
</dbReference>
<dbReference type="GO" id="GO:0003735">
    <property type="term" value="F:structural constituent of ribosome"/>
    <property type="evidence" value="ECO:0007669"/>
    <property type="project" value="InterPro"/>
</dbReference>
<dbReference type="PANTHER" id="PTHR33280:SF1">
    <property type="entry name" value="LARGE RIBOSOMAL SUBUNIT PROTEIN BL31C"/>
    <property type="match status" value="1"/>
</dbReference>
<dbReference type="Gene3D" id="4.10.830.30">
    <property type="entry name" value="Ribosomal protein L31"/>
    <property type="match status" value="1"/>
</dbReference>